<dbReference type="GO" id="GO:0005886">
    <property type="term" value="C:plasma membrane"/>
    <property type="evidence" value="ECO:0007669"/>
    <property type="project" value="UniProtKB-SubCell"/>
</dbReference>
<keyword evidence="4 7" id="KW-0812">Transmembrane</keyword>
<evidence type="ECO:0000313" key="9">
    <source>
        <dbReference type="EMBL" id="RRR99080.1"/>
    </source>
</evidence>
<protein>
    <submittedName>
        <fullName evidence="9">Type VII secretion protein EccE</fullName>
    </submittedName>
</protein>
<evidence type="ECO:0000313" key="10">
    <source>
        <dbReference type="Proteomes" id="UP000277256"/>
    </source>
</evidence>
<evidence type="ECO:0000256" key="6">
    <source>
        <dbReference type="ARBA" id="ARBA00023136"/>
    </source>
</evidence>
<dbReference type="Proteomes" id="UP000277256">
    <property type="component" value="Unassembled WGS sequence"/>
</dbReference>
<keyword evidence="10" id="KW-1185">Reference proteome</keyword>
<dbReference type="NCBIfam" id="TIGR03923">
    <property type="entry name" value="T7SS_EccE"/>
    <property type="match status" value="1"/>
</dbReference>
<evidence type="ECO:0000256" key="3">
    <source>
        <dbReference type="ARBA" id="ARBA00022475"/>
    </source>
</evidence>
<keyword evidence="5 7" id="KW-1133">Transmembrane helix</keyword>
<evidence type="ECO:0000256" key="7">
    <source>
        <dbReference type="SAM" id="Phobius"/>
    </source>
</evidence>
<evidence type="ECO:0000256" key="4">
    <source>
        <dbReference type="ARBA" id="ARBA00022692"/>
    </source>
</evidence>
<evidence type="ECO:0000256" key="5">
    <source>
        <dbReference type="ARBA" id="ARBA00022989"/>
    </source>
</evidence>
<evidence type="ECO:0000256" key="2">
    <source>
        <dbReference type="ARBA" id="ARBA00007759"/>
    </source>
</evidence>
<comment type="similarity">
    <text evidence="2">Belongs to the EccE family.</text>
</comment>
<dbReference type="Pfam" id="PF11203">
    <property type="entry name" value="EccE"/>
    <property type="match status" value="1"/>
</dbReference>
<sequence length="424" mass="45312">MMETSPMTMLQGQQQARGTASVQAQQQGGPIAGESVVFTTRSSGRLGPLTVAQLIAVELALTIALASLALGTIALAAGGGVALIVLVVVFWRKGDYWWYQTWPLKSRMRRRIRALDPEQLTEVLHRIAPDLGITGVEDRDENVGIGHDNGGWFTVIEIGSTDEGTKAVPLERLERLFDETSVPVSAVQLVGHTTPVGLAAYDNSPASRSYRELLGDYPAVVHHKAWLAVRLGARDAREATAERGGEVDGVYKALASTAQRVSKLLGNVGVPNRILDAEGVREAVQQSLGVAFAPVPGERTAEEWNHWYADGLRHVAYRVTKWPTDAVALHRTVDALSGVPAAFVTVSTVVTASANGKVNPDGRITGRQLAVDAIVRLALDQASWESAQNQLLNVADQLGVRLQRLDGEHGPAAYASAPTGGGPR</sequence>
<feature type="domain" description="Type VII secretion system protein EccE" evidence="8">
    <location>
        <begin position="219"/>
        <end position="319"/>
    </location>
</feature>
<comment type="subcellular location">
    <subcellularLocation>
        <location evidence="1">Cell membrane</location>
    </subcellularLocation>
</comment>
<gene>
    <name evidence="9" type="primary">eccE</name>
    <name evidence="9" type="ORF">EIW28_09995</name>
</gene>
<evidence type="ECO:0000259" key="8">
    <source>
        <dbReference type="Pfam" id="PF11203"/>
    </source>
</evidence>
<keyword evidence="6 7" id="KW-0472">Membrane</keyword>
<dbReference type="InterPro" id="IPR050051">
    <property type="entry name" value="EccE_dom"/>
</dbReference>
<organism evidence="9 10">
    <name type="scientific">Glycomyces terrestris</name>
    <dbReference type="NCBI Taxonomy" id="2493553"/>
    <lineage>
        <taxon>Bacteria</taxon>
        <taxon>Bacillati</taxon>
        <taxon>Actinomycetota</taxon>
        <taxon>Actinomycetes</taxon>
        <taxon>Glycomycetales</taxon>
        <taxon>Glycomycetaceae</taxon>
        <taxon>Glycomyces</taxon>
    </lineage>
</organism>
<dbReference type="InterPro" id="IPR021368">
    <property type="entry name" value="T7SS_EccE"/>
</dbReference>
<dbReference type="EMBL" id="RSEB01000003">
    <property type="protein sequence ID" value="RRR99080.1"/>
    <property type="molecule type" value="Genomic_DNA"/>
</dbReference>
<evidence type="ECO:0000256" key="1">
    <source>
        <dbReference type="ARBA" id="ARBA00004236"/>
    </source>
</evidence>
<dbReference type="AlphaFoldDB" id="A0A426UX72"/>
<accession>A0A426UX72</accession>
<keyword evidence="3" id="KW-1003">Cell membrane</keyword>
<name>A0A426UX72_9ACTN</name>
<proteinExistence type="inferred from homology"/>
<feature type="transmembrane region" description="Helical" evidence="7">
    <location>
        <begin position="72"/>
        <end position="91"/>
    </location>
</feature>
<comment type="caution">
    <text evidence="9">The sequence shown here is derived from an EMBL/GenBank/DDBJ whole genome shotgun (WGS) entry which is preliminary data.</text>
</comment>
<reference evidence="9 10" key="1">
    <citation type="submission" date="2018-12" db="EMBL/GenBank/DDBJ databases">
        <title>Glycomyces sp. YIM 121974 draft genome.</title>
        <authorList>
            <person name="Li Q."/>
        </authorList>
    </citation>
    <scope>NUCLEOTIDE SEQUENCE [LARGE SCALE GENOMIC DNA]</scope>
    <source>
        <strain evidence="9 10">YIM 121974</strain>
    </source>
</reference>